<evidence type="ECO:0000313" key="3">
    <source>
        <dbReference type="EMBL" id="MBF0636024.1"/>
    </source>
</evidence>
<evidence type="ECO:0000259" key="1">
    <source>
        <dbReference type="Pfam" id="PF04422"/>
    </source>
</evidence>
<reference evidence="3 4" key="1">
    <citation type="journal article" date="2020" name="Microorganisms">
        <title>Simultaneous Genome Sequencing of Prosthecochloris ethylica and Desulfuromonas acetoxidans within a Syntrophic Mixture Reveals Unique Pili and Protein Interactions.</title>
        <authorList>
            <person name="Kyndt J.A."/>
            <person name="Van Beeumen J.J."/>
            <person name="Meyer T.E."/>
        </authorList>
    </citation>
    <scope>NUCLEOTIDE SEQUENCE [LARGE SCALE GENOMIC DNA]</scope>
    <source>
        <strain evidence="3 4">N3</strain>
    </source>
</reference>
<keyword evidence="4" id="KW-1185">Reference proteome</keyword>
<dbReference type="PANTHER" id="PTHR31332:SF0">
    <property type="entry name" value="7-HYDROXYMETHYL CHLOROPHYLL A REDUCTASE, CHLOROPLASTIC"/>
    <property type="match status" value="1"/>
</dbReference>
<sequence length="383" mass="43510">MQESLQSCVFHNGWLGELERRVFGRERNQNDPEELRFGITRERCISTLAPPLEGAQWGGIVTRMATRAFEEGLVEGVVTLHHAPDSNFFSTPVLAMTRGDIMASRGNKPVLSPLLRSLDSAYRQGLQSLLVIGAGCHIHMLRDFHDRYPYLRDMDITTIGIPCVDNIDRSNFNRVLSRISRSPATACHMEFMQDFRIHIRHTDGSVEKVPFFSLPEELSDPGIFPRACLSCFDYLNSLSDITVGYLAAEFSPDDKKQWILVRTQKGAALLDLVRQELDCSKETGSWDCSSFVRKTAPQTVEQMKPGKTEYSPDRKIPLWLGHLMAGMLNLIGPKGIGFARYSTDYHTIRHYCYVKYHQPDLFDTLVPDYAKAIVREYGIDEHC</sequence>
<dbReference type="Pfam" id="PF04422">
    <property type="entry name" value="FrhB_FdhB_N"/>
    <property type="match status" value="1"/>
</dbReference>
<dbReference type="InterPro" id="IPR007516">
    <property type="entry name" value="Co_F420_Hydgase/DH_bsu_N"/>
</dbReference>
<name>A0ABR9XPX3_9CHLB</name>
<dbReference type="Pfam" id="PF04432">
    <property type="entry name" value="FrhB_FdhB_C"/>
    <property type="match status" value="1"/>
</dbReference>
<dbReference type="PANTHER" id="PTHR31332">
    <property type="entry name" value="7-HYDROXYMETHYL CHLOROPHYLL A REDUCTASE, CHLOROPLASTIC"/>
    <property type="match status" value="1"/>
</dbReference>
<evidence type="ECO:0000313" key="4">
    <source>
        <dbReference type="Proteomes" id="UP000619838"/>
    </source>
</evidence>
<dbReference type="InterPro" id="IPR007525">
    <property type="entry name" value="FrhB_FdhB_C"/>
</dbReference>
<proteinExistence type="predicted"/>
<evidence type="ECO:0000259" key="2">
    <source>
        <dbReference type="Pfam" id="PF04432"/>
    </source>
</evidence>
<dbReference type="InterPro" id="IPR045220">
    <property type="entry name" value="FRHB/FDHB/HCAR-like"/>
</dbReference>
<dbReference type="RefSeq" id="WP_175187697.1">
    <property type="nucleotide sequence ID" value="NZ_JABVZQ010000016.1"/>
</dbReference>
<dbReference type="EMBL" id="JADGII010000003">
    <property type="protein sequence ID" value="MBF0636024.1"/>
    <property type="molecule type" value="Genomic_DNA"/>
</dbReference>
<gene>
    <name evidence="3" type="ORF">INT08_02360</name>
</gene>
<comment type="caution">
    <text evidence="3">The sequence shown here is derived from an EMBL/GenBank/DDBJ whole genome shotgun (WGS) entry which is preliminary data.</text>
</comment>
<feature type="domain" description="Coenzyme F420 hydrogenase/dehydrogenase beta subunit N-terminal" evidence="1">
    <location>
        <begin position="52"/>
        <end position="118"/>
    </location>
</feature>
<organism evidence="3 4">
    <name type="scientific">Prosthecochloris ethylica</name>
    <dbReference type="NCBI Taxonomy" id="2743976"/>
    <lineage>
        <taxon>Bacteria</taxon>
        <taxon>Pseudomonadati</taxon>
        <taxon>Chlorobiota</taxon>
        <taxon>Chlorobiia</taxon>
        <taxon>Chlorobiales</taxon>
        <taxon>Chlorobiaceae</taxon>
        <taxon>Prosthecochloris</taxon>
    </lineage>
</organism>
<protein>
    <submittedName>
        <fullName evidence="3">Coenzyme F420 hydrogenase/dehydrogenase, beta subunit C-terminal domain</fullName>
    </submittedName>
</protein>
<feature type="domain" description="Coenzyme F420 hydrogenase/dehydrogenase beta subunit C-terminal" evidence="2">
    <location>
        <begin position="127"/>
        <end position="275"/>
    </location>
</feature>
<accession>A0ABR9XPX3</accession>
<dbReference type="Proteomes" id="UP000619838">
    <property type="component" value="Unassembled WGS sequence"/>
</dbReference>